<dbReference type="AlphaFoldDB" id="A0A1M4RXD3"/>
<dbReference type="Pfam" id="PF07077">
    <property type="entry name" value="DUF1345"/>
    <property type="match status" value="1"/>
</dbReference>
<dbReference type="Proteomes" id="UP000184291">
    <property type="component" value="Unassembled WGS sequence"/>
</dbReference>
<dbReference type="STRING" id="1892869.ACGLYG10_0798"/>
<feature type="transmembrane region" description="Helical" evidence="1">
    <location>
        <begin position="38"/>
        <end position="56"/>
    </location>
</feature>
<evidence type="ECO:0000313" key="2">
    <source>
        <dbReference type="EMBL" id="SHE24591.1"/>
    </source>
</evidence>
<keyword evidence="1" id="KW-0812">Transmembrane</keyword>
<keyword evidence="1" id="KW-1133">Transmembrane helix</keyword>
<feature type="transmembrane region" description="Helical" evidence="1">
    <location>
        <begin position="62"/>
        <end position="86"/>
    </location>
</feature>
<evidence type="ECO:0000256" key="1">
    <source>
        <dbReference type="SAM" id="Phobius"/>
    </source>
</evidence>
<evidence type="ECO:0000313" key="3">
    <source>
        <dbReference type="Proteomes" id="UP000184291"/>
    </source>
</evidence>
<dbReference type="InterPro" id="IPR009781">
    <property type="entry name" value="DUF1345"/>
</dbReference>
<sequence length="259" mass="28121">MRWLSASAFEPRIRHASRTYTHVGHGSWQASAMKRSSVFGLVVEAVLVILGLVAVFGGESELAAYCSAAWVLVALVYVAIVAWAAWRRRVLADDGEIQEPALNLPRWLIALLGTSPAIAALVGLVNVLTGINIPQELIDQLAVINGAAQVSALTRALQIVATVITILTAMLGWALLHLGYARHYERLDHLYGPALQFPGTADPDLTDYVYFSLTVGTTFATSDVAVTSRRLRWTVAVHSVFAFFYNAIVLVVAFKFITG</sequence>
<keyword evidence="3" id="KW-1185">Reference proteome</keyword>
<keyword evidence="1" id="KW-0472">Membrane</keyword>
<feature type="transmembrane region" description="Helical" evidence="1">
    <location>
        <begin position="235"/>
        <end position="257"/>
    </location>
</feature>
<feature type="transmembrane region" description="Helical" evidence="1">
    <location>
        <begin position="107"/>
        <end position="133"/>
    </location>
</feature>
<feature type="transmembrane region" description="Helical" evidence="1">
    <location>
        <begin position="153"/>
        <end position="176"/>
    </location>
</feature>
<accession>A0A1M4RXD3</accession>
<protein>
    <recommendedName>
        <fullName evidence="4">DUF1345 domain-containing protein</fullName>
    </recommendedName>
</protein>
<proteinExistence type="predicted"/>
<reference evidence="3" key="1">
    <citation type="submission" date="2016-09" db="EMBL/GenBank/DDBJ databases">
        <authorList>
            <person name="Strepis N."/>
        </authorList>
    </citation>
    <scope>NUCLEOTIDE SEQUENCE [LARGE SCALE GENOMIC DNA]</scope>
</reference>
<organism evidence="2 3">
    <name type="scientific">Actinomyces glycerinitolerans</name>
    <dbReference type="NCBI Taxonomy" id="1892869"/>
    <lineage>
        <taxon>Bacteria</taxon>
        <taxon>Bacillati</taxon>
        <taxon>Actinomycetota</taxon>
        <taxon>Actinomycetes</taxon>
        <taxon>Actinomycetales</taxon>
        <taxon>Actinomycetaceae</taxon>
        <taxon>Actinomyces</taxon>
    </lineage>
</organism>
<evidence type="ECO:0008006" key="4">
    <source>
        <dbReference type="Google" id="ProtNLM"/>
    </source>
</evidence>
<dbReference type="EMBL" id="FQTT01000005">
    <property type="protein sequence ID" value="SHE24591.1"/>
    <property type="molecule type" value="Genomic_DNA"/>
</dbReference>
<name>A0A1M4RXD3_9ACTO</name>
<gene>
    <name evidence="2" type="ORF">ACGLYG10_0798</name>
</gene>